<dbReference type="AlphaFoldDB" id="A0A1G6XIG0"/>
<dbReference type="SUPFAM" id="SSF53335">
    <property type="entry name" value="S-adenosyl-L-methionine-dependent methyltransferases"/>
    <property type="match status" value="1"/>
</dbReference>
<dbReference type="InterPro" id="IPR029063">
    <property type="entry name" value="SAM-dependent_MTases_sf"/>
</dbReference>
<reference evidence="3 4" key="1">
    <citation type="submission" date="2016-10" db="EMBL/GenBank/DDBJ databases">
        <authorList>
            <person name="de Groot N.N."/>
        </authorList>
    </citation>
    <scope>NUCLEOTIDE SEQUENCE [LARGE SCALE GENOMIC DNA]</scope>
    <source>
        <strain evidence="3 4">MON 2.2</strain>
    </source>
</reference>
<dbReference type="CDD" id="cd02440">
    <property type="entry name" value="AdoMet_MTases"/>
    <property type="match status" value="1"/>
</dbReference>
<dbReference type="EMBL" id="LT629688">
    <property type="protein sequence ID" value="SDD77583.1"/>
    <property type="molecule type" value="Genomic_DNA"/>
</dbReference>
<dbReference type="RefSeq" id="WP_090592374.1">
    <property type="nucleotide sequence ID" value="NZ_LT629688.1"/>
</dbReference>
<evidence type="ECO:0000259" key="1">
    <source>
        <dbReference type="Pfam" id="PF08241"/>
    </source>
</evidence>
<dbReference type="Pfam" id="PF08241">
    <property type="entry name" value="Methyltransf_11"/>
    <property type="match status" value="1"/>
</dbReference>
<evidence type="ECO:0000313" key="3">
    <source>
        <dbReference type="EMBL" id="SDD77583.1"/>
    </source>
</evidence>
<protein>
    <submittedName>
        <fullName evidence="3">Methyltransferase domain-containing protein</fullName>
    </submittedName>
</protein>
<dbReference type="GO" id="GO:0008757">
    <property type="term" value="F:S-adenosylmethionine-dependent methyltransferase activity"/>
    <property type="evidence" value="ECO:0007669"/>
    <property type="project" value="InterPro"/>
</dbReference>
<feature type="domain" description="Methyltransferase type 11" evidence="1">
    <location>
        <begin position="101"/>
        <end position="152"/>
    </location>
</feature>
<gene>
    <name evidence="3" type="ORF">SAMN04489747_1714</name>
</gene>
<proteinExistence type="predicted"/>
<dbReference type="Proteomes" id="UP000198546">
    <property type="component" value="Chromosome i"/>
</dbReference>
<keyword evidence="4" id="KW-1185">Reference proteome</keyword>
<feature type="domain" description="THUMP-like" evidence="2">
    <location>
        <begin position="318"/>
        <end position="388"/>
    </location>
</feature>
<keyword evidence="3" id="KW-0808">Transferase</keyword>
<keyword evidence="3" id="KW-0489">Methyltransferase</keyword>
<sequence length="395" mass="41277">MEAALVERLGGTEGRRALELAAAQPDPSSPAAATTLRRSVDPALASAALQQETLRRRAVAKFGAGAATLLLTPDGLEQASRPEVADHRARRMAATGVGAVVDLGCGIGADALAFARAGLRVVAVERDPVTAAVARANLSGLAEVVEGPAEDVGSLLGPGVAAYCDPARRDARGRLWDVSQFSPGWDLVSSLLTRAEPAAVKLGPALPHSLLPDGVEAEWVTHRGDTVEVCLWSGPGADPGTRTATLLPGGERLRVPAGERSRRAPVGEIGAYLLEPAGSVVRAGGVAVLAEELGAHLVDPQIAYLSAPTAPASPFVDVFRVREVLPWKEKTVRAWLHQHGIGRLEIKKRGLDLDPAVLRRRLKPSGPEAVTLLLTRTPQGARAVLADRVTDPAGR</sequence>
<dbReference type="InterPro" id="IPR013216">
    <property type="entry name" value="Methyltransf_11"/>
</dbReference>
<name>A0A1G6XIG0_9ACTN</name>
<evidence type="ECO:0000313" key="4">
    <source>
        <dbReference type="Proteomes" id="UP000198546"/>
    </source>
</evidence>
<dbReference type="PANTHER" id="PTHR14741:SF32">
    <property type="entry name" value="TRIMETHYLGUANOSINE SYNTHASE"/>
    <property type="match status" value="1"/>
</dbReference>
<dbReference type="GO" id="GO:0032259">
    <property type="term" value="P:methylation"/>
    <property type="evidence" value="ECO:0007669"/>
    <property type="project" value="UniProtKB-KW"/>
</dbReference>
<accession>A0A1G6XIG0</accession>
<evidence type="ECO:0000259" key="2">
    <source>
        <dbReference type="Pfam" id="PF18096"/>
    </source>
</evidence>
<dbReference type="InterPro" id="IPR041497">
    <property type="entry name" value="Thump-like"/>
</dbReference>
<dbReference type="STRING" id="675864.SAMN04489747_1714"/>
<organism evidence="3 4">
    <name type="scientific">Auraticoccus monumenti</name>
    <dbReference type="NCBI Taxonomy" id="675864"/>
    <lineage>
        <taxon>Bacteria</taxon>
        <taxon>Bacillati</taxon>
        <taxon>Actinomycetota</taxon>
        <taxon>Actinomycetes</taxon>
        <taxon>Propionibacteriales</taxon>
        <taxon>Propionibacteriaceae</taxon>
        <taxon>Auraticoccus</taxon>
    </lineage>
</organism>
<dbReference type="Pfam" id="PF18096">
    <property type="entry name" value="Thump_like"/>
    <property type="match status" value="1"/>
</dbReference>
<dbReference type="Gene3D" id="3.40.50.150">
    <property type="entry name" value="Vaccinia Virus protein VP39"/>
    <property type="match status" value="1"/>
</dbReference>
<dbReference type="PANTHER" id="PTHR14741">
    <property type="entry name" value="S-ADENOSYLMETHIONINE-DEPENDENT METHYLTRANSFERASE RELATED"/>
    <property type="match status" value="1"/>
</dbReference>
<dbReference type="OrthoDB" id="9810570at2"/>